<name>A0A8S4R6P3_9NEOP</name>
<feature type="domain" description="ZW10 C-terminal helical" evidence="1">
    <location>
        <begin position="18"/>
        <end position="157"/>
    </location>
</feature>
<protein>
    <submittedName>
        <fullName evidence="2">Jg22775 protein</fullName>
    </submittedName>
</protein>
<dbReference type="Pfam" id="PF22766">
    <property type="entry name" value="ZW10_C2"/>
    <property type="match status" value="1"/>
</dbReference>
<gene>
    <name evidence="2" type="primary">jg22775</name>
    <name evidence="2" type="ORF">PAEG_LOCUS8864</name>
</gene>
<accession>A0A8S4R6P3</accession>
<feature type="non-terminal residue" evidence="2">
    <location>
        <position position="1"/>
    </location>
</feature>
<reference evidence="2" key="1">
    <citation type="submission" date="2022-03" db="EMBL/GenBank/DDBJ databases">
        <authorList>
            <person name="Lindestad O."/>
        </authorList>
    </citation>
    <scope>NUCLEOTIDE SEQUENCE</scope>
</reference>
<sequence>LPWTHESYETLDRGVNYAITLMQDLKNAWYSVLPSRMYELTMCTLVQALCHSMLGRVFADTKPICEDLVYMLAVRFEDTITEISTLFEEPIKFDIKVDVWSKFEKMPILLKAQMLEIADLWCRNKELSHSYACEEIRLIVKMRFPDDKYRLKILKEIQ</sequence>
<dbReference type="GO" id="GO:0005737">
    <property type="term" value="C:cytoplasm"/>
    <property type="evidence" value="ECO:0007669"/>
    <property type="project" value="GOC"/>
</dbReference>
<dbReference type="EMBL" id="CAKXAJ010024720">
    <property type="protein sequence ID" value="CAH2229384.1"/>
    <property type="molecule type" value="Genomic_DNA"/>
</dbReference>
<dbReference type="PANTHER" id="PTHR12205:SF0">
    <property type="entry name" value="CENTROMERE_KINETOCHORE PROTEIN ZW10 HOMOLOG"/>
    <property type="match status" value="1"/>
</dbReference>
<dbReference type="AlphaFoldDB" id="A0A8S4R6P3"/>
<evidence type="ECO:0000259" key="1">
    <source>
        <dbReference type="Pfam" id="PF22766"/>
    </source>
</evidence>
<comment type="caution">
    <text evidence="2">The sequence shown here is derived from an EMBL/GenBank/DDBJ whole genome shotgun (WGS) entry which is preliminary data.</text>
</comment>
<dbReference type="InterPro" id="IPR046362">
    <property type="entry name" value="Zw10/DSL1_C_sf"/>
</dbReference>
<dbReference type="OrthoDB" id="534815at2759"/>
<dbReference type="InterPro" id="IPR055148">
    <property type="entry name" value="ZW10_C_2"/>
</dbReference>
<evidence type="ECO:0000313" key="3">
    <source>
        <dbReference type="Proteomes" id="UP000838756"/>
    </source>
</evidence>
<dbReference type="GO" id="GO:0006888">
    <property type="term" value="P:endoplasmic reticulum to Golgi vesicle-mediated transport"/>
    <property type="evidence" value="ECO:0007669"/>
    <property type="project" value="TreeGrafter"/>
</dbReference>
<dbReference type="GO" id="GO:1990423">
    <property type="term" value="C:RZZ complex"/>
    <property type="evidence" value="ECO:0007669"/>
    <property type="project" value="TreeGrafter"/>
</dbReference>
<organism evidence="2 3">
    <name type="scientific">Pararge aegeria aegeria</name>
    <dbReference type="NCBI Taxonomy" id="348720"/>
    <lineage>
        <taxon>Eukaryota</taxon>
        <taxon>Metazoa</taxon>
        <taxon>Ecdysozoa</taxon>
        <taxon>Arthropoda</taxon>
        <taxon>Hexapoda</taxon>
        <taxon>Insecta</taxon>
        <taxon>Pterygota</taxon>
        <taxon>Neoptera</taxon>
        <taxon>Endopterygota</taxon>
        <taxon>Lepidoptera</taxon>
        <taxon>Glossata</taxon>
        <taxon>Ditrysia</taxon>
        <taxon>Papilionoidea</taxon>
        <taxon>Nymphalidae</taxon>
        <taxon>Satyrinae</taxon>
        <taxon>Satyrini</taxon>
        <taxon>Parargina</taxon>
        <taxon>Pararge</taxon>
    </lineage>
</organism>
<dbReference type="GO" id="GO:0007094">
    <property type="term" value="P:mitotic spindle assembly checkpoint signaling"/>
    <property type="evidence" value="ECO:0007669"/>
    <property type="project" value="TreeGrafter"/>
</dbReference>
<proteinExistence type="predicted"/>
<dbReference type="Proteomes" id="UP000838756">
    <property type="component" value="Unassembled WGS sequence"/>
</dbReference>
<dbReference type="PANTHER" id="PTHR12205">
    <property type="entry name" value="CENTROMERE/KINETOCHORE PROTEIN ZW10"/>
    <property type="match status" value="1"/>
</dbReference>
<keyword evidence="3" id="KW-1185">Reference proteome</keyword>
<dbReference type="Gene3D" id="1.10.357.150">
    <property type="match status" value="1"/>
</dbReference>
<evidence type="ECO:0000313" key="2">
    <source>
        <dbReference type="EMBL" id="CAH2229384.1"/>
    </source>
</evidence>